<evidence type="ECO:0000256" key="7">
    <source>
        <dbReference type="HAMAP-Rule" id="MF_00001"/>
    </source>
</evidence>
<evidence type="ECO:0000256" key="5">
    <source>
        <dbReference type="ARBA" id="ARBA00043884"/>
    </source>
</evidence>
<evidence type="ECO:0000313" key="11">
    <source>
        <dbReference type="Proteomes" id="UP000178417"/>
    </source>
</evidence>
<feature type="binding site" evidence="7">
    <location>
        <position position="63"/>
    </location>
    <ligand>
        <name>carbamoyl phosphate</name>
        <dbReference type="ChEBI" id="CHEBI:58228"/>
    </ligand>
</feature>
<dbReference type="HAMAP" id="MF_00001">
    <property type="entry name" value="Asp_carb_tr"/>
    <property type="match status" value="1"/>
</dbReference>
<evidence type="ECO:0000259" key="9">
    <source>
        <dbReference type="Pfam" id="PF02729"/>
    </source>
</evidence>
<dbReference type="InterPro" id="IPR006131">
    <property type="entry name" value="Asp_carbamoyltransf_Asp/Orn-bd"/>
</dbReference>
<evidence type="ECO:0000256" key="3">
    <source>
        <dbReference type="ARBA" id="ARBA00022679"/>
    </source>
</evidence>
<proteinExistence type="inferred from homology"/>
<dbReference type="GO" id="GO:0006207">
    <property type="term" value="P:'de novo' pyrimidine nucleobase biosynthetic process"/>
    <property type="evidence" value="ECO:0007669"/>
    <property type="project" value="InterPro"/>
</dbReference>
<sequence length="319" mass="34786">MNKVKGLKTKDLLGLRYLSAEDINLILDTTQSMKEVMTRPVRKVPALLGKNIVTLFYEPSTRTRTSFDVAAKNLSANTTNIGLAQSSVKKGETLIDTAKNLEVMGYDGVIIRHKMSGAPHLLAENIKGAVINAGDGCNEHPTQGLLDMFTMKEKKGDLAGKKVVIVGDIAHSRVARSNIWGLNKLGAKVVVVGPPTLIPIGITEMGCEVSYNLEKAISDADFINVLRIQLERQEEGLFPSVEEYHKLYGITVDRLKKCKPDVVVMHPGPINRGVEISSEVADGPYNVILEQVTNGVAVRMAVLFLLLSGKKPMLMKKGL</sequence>
<organism evidence="10 11">
    <name type="scientific">candidate division WOR-1 bacterium RIFOXYB2_FULL_37_13</name>
    <dbReference type="NCBI Taxonomy" id="1802579"/>
    <lineage>
        <taxon>Bacteria</taxon>
        <taxon>Bacillati</taxon>
        <taxon>Saganbacteria</taxon>
    </lineage>
</organism>
<dbReference type="GO" id="GO:0044205">
    <property type="term" value="P:'de novo' UMP biosynthetic process"/>
    <property type="evidence" value="ECO:0007669"/>
    <property type="project" value="UniProtKB-UniRule"/>
</dbReference>
<dbReference type="InterPro" id="IPR006132">
    <property type="entry name" value="Asp/Orn_carbamoyltranf_P-bd"/>
</dbReference>
<keyword evidence="4 7" id="KW-0665">Pyrimidine biosynthesis</keyword>
<dbReference type="PANTHER" id="PTHR45753">
    <property type="entry name" value="ORNITHINE CARBAMOYLTRANSFERASE, MITOCHONDRIAL"/>
    <property type="match status" value="1"/>
</dbReference>
<feature type="binding site" evidence="7">
    <location>
        <position position="112"/>
    </location>
    <ligand>
        <name>carbamoyl phosphate</name>
        <dbReference type="ChEBI" id="CHEBI:58228"/>
    </ligand>
</feature>
<dbReference type="PROSITE" id="PS00097">
    <property type="entry name" value="CARBAMOYLTRANSFERASE"/>
    <property type="match status" value="1"/>
</dbReference>
<evidence type="ECO:0000256" key="1">
    <source>
        <dbReference type="ARBA" id="ARBA00004852"/>
    </source>
</evidence>
<protein>
    <recommendedName>
        <fullName evidence="7">Aspartate carbamoyltransferase</fullName>
        <ecNumber evidence="7">2.1.3.2</ecNumber>
    </recommendedName>
    <alternativeName>
        <fullName evidence="7">Aspartate transcarbamylase</fullName>
        <shortName evidence="7">ATCase</shortName>
    </alternativeName>
</protein>
<dbReference type="STRING" id="1802579.A2310_08645"/>
<comment type="caution">
    <text evidence="10">The sequence shown here is derived from an EMBL/GenBank/DDBJ whole genome shotgun (WGS) entry which is preliminary data.</text>
</comment>
<evidence type="ECO:0000256" key="6">
    <source>
        <dbReference type="ARBA" id="ARBA00048859"/>
    </source>
</evidence>
<dbReference type="InterPro" id="IPR036901">
    <property type="entry name" value="Asp/Orn_carbamoylTrfase_sf"/>
</dbReference>
<dbReference type="Pfam" id="PF00185">
    <property type="entry name" value="OTCace"/>
    <property type="match status" value="1"/>
</dbReference>
<accession>A0A1F4SVJ4</accession>
<dbReference type="PANTHER" id="PTHR45753:SF6">
    <property type="entry name" value="ASPARTATE CARBAMOYLTRANSFERASE"/>
    <property type="match status" value="1"/>
</dbReference>
<reference evidence="10 11" key="1">
    <citation type="journal article" date="2016" name="Nat. Commun.">
        <title>Thousands of microbial genomes shed light on interconnected biogeochemical processes in an aquifer system.</title>
        <authorList>
            <person name="Anantharaman K."/>
            <person name="Brown C.T."/>
            <person name="Hug L.A."/>
            <person name="Sharon I."/>
            <person name="Castelle C.J."/>
            <person name="Probst A.J."/>
            <person name="Thomas B.C."/>
            <person name="Singh A."/>
            <person name="Wilkins M.J."/>
            <person name="Karaoz U."/>
            <person name="Brodie E.L."/>
            <person name="Williams K.H."/>
            <person name="Hubbard S.S."/>
            <person name="Banfield J.F."/>
        </authorList>
    </citation>
    <scope>NUCLEOTIDE SEQUENCE [LARGE SCALE GENOMIC DNA]</scope>
</reference>
<feature type="domain" description="Aspartate/ornithine carbamoyltransferase Asp/Orn-binding" evidence="8">
    <location>
        <begin position="160"/>
        <end position="305"/>
    </location>
</feature>
<dbReference type="SUPFAM" id="SSF53671">
    <property type="entry name" value="Aspartate/ornithine carbamoyltransferase"/>
    <property type="match status" value="1"/>
</dbReference>
<feature type="binding site" evidence="7">
    <location>
        <position position="90"/>
    </location>
    <ligand>
        <name>L-aspartate</name>
        <dbReference type="ChEBI" id="CHEBI:29991"/>
    </ligand>
</feature>
<feature type="binding site" evidence="7">
    <location>
        <position position="140"/>
    </location>
    <ligand>
        <name>carbamoyl phosphate</name>
        <dbReference type="ChEBI" id="CHEBI:58228"/>
    </ligand>
</feature>
<dbReference type="UniPathway" id="UPA00070">
    <property type="reaction ID" value="UER00116"/>
</dbReference>
<dbReference type="PRINTS" id="PR00101">
    <property type="entry name" value="ATCASE"/>
</dbReference>
<dbReference type="InterPro" id="IPR002082">
    <property type="entry name" value="Asp_carbamoyltransf"/>
</dbReference>
<evidence type="ECO:0000256" key="4">
    <source>
        <dbReference type="ARBA" id="ARBA00022975"/>
    </source>
</evidence>
<feature type="binding site" evidence="7">
    <location>
        <position position="62"/>
    </location>
    <ligand>
        <name>carbamoyl phosphate</name>
        <dbReference type="ChEBI" id="CHEBI:58228"/>
    </ligand>
</feature>
<dbReference type="InterPro" id="IPR006130">
    <property type="entry name" value="Asp/Orn_carbamoylTrfase"/>
</dbReference>
<feature type="binding site" evidence="7">
    <location>
        <position position="227"/>
    </location>
    <ligand>
        <name>L-aspartate</name>
        <dbReference type="ChEBI" id="CHEBI:29991"/>
    </ligand>
</feature>
<dbReference type="FunFam" id="3.40.50.1370:FF:000007">
    <property type="entry name" value="Aspartate carbamoyltransferase"/>
    <property type="match status" value="1"/>
</dbReference>
<dbReference type="Gene3D" id="3.40.50.1370">
    <property type="entry name" value="Aspartate/ornithine carbamoyltransferase"/>
    <property type="match status" value="2"/>
</dbReference>
<comment type="pathway">
    <text evidence="1 7">Pyrimidine metabolism; UMP biosynthesis via de novo pathway; (S)-dihydroorotate from bicarbonate: step 2/3.</text>
</comment>
<name>A0A1F4SVJ4_UNCSA</name>
<feature type="binding site" evidence="7">
    <location>
        <position position="143"/>
    </location>
    <ligand>
        <name>carbamoyl phosphate</name>
        <dbReference type="ChEBI" id="CHEBI:58228"/>
    </ligand>
</feature>
<dbReference type="Pfam" id="PF02729">
    <property type="entry name" value="OTCace_N"/>
    <property type="match status" value="1"/>
</dbReference>
<gene>
    <name evidence="7" type="primary">pyrB</name>
    <name evidence="10" type="ORF">A2310_08645</name>
</gene>
<dbReference type="EC" id="2.1.3.2" evidence="7"/>
<dbReference type="AlphaFoldDB" id="A0A1F4SVJ4"/>
<dbReference type="PRINTS" id="PR00100">
    <property type="entry name" value="AOTCASE"/>
</dbReference>
<feature type="domain" description="Aspartate/ornithine carbamoyltransferase carbamoyl-P binding" evidence="9">
    <location>
        <begin position="10"/>
        <end position="153"/>
    </location>
</feature>
<dbReference type="NCBIfam" id="NF002032">
    <property type="entry name" value="PRK00856.1"/>
    <property type="match status" value="1"/>
</dbReference>
<dbReference type="GO" id="GO:0005829">
    <property type="term" value="C:cytosol"/>
    <property type="evidence" value="ECO:0007669"/>
    <property type="project" value="TreeGrafter"/>
</dbReference>
<feature type="binding site" evidence="7">
    <location>
        <position position="173"/>
    </location>
    <ligand>
        <name>L-aspartate</name>
        <dbReference type="ChEBI" id="CHEBI:29991"/>
    </ligand>
</feature>
<feature type="binding site" evidence="7">
    <location>
        <position position="268"/>
    </location>
    <ligand>
        <name>carbamoyl phosphate</name>
        <dbReference type="ChEBI" id="CHEBI:58228"/>
    </ligand>
</feature>
<dbReference type="GO" id="GO:0004070">
    <property type="term" value="F:aspartate carbamoyltransferase activity"/>
    <property type="evidence" value="ECO:0007669"/>
    <property type="project" value="UniProtKB-UniRule"/>
</dbReference>
<comment type="catalytic activity">
    <reaction evidence="6 7">
        <text>carbamoyl phosphate + L-aspartate = N-carbamoyl-L-aspartate + phosphate + H(+)</text>
        <dbReference type="Rhea" id="RHEA:20013"/>
        <dbReference type="ChEBI" id="CHEBI:15378"/>
        <dbReference type="ChEBI" id="CHEBI:29991"/>
        <dbReference type="ChEBI" id="CHEBI:32814"/>
        <dbReference type="ChEBI" id="CHEBI:43474"/>
        <dbReference type="ChEBI" id="CHEBI:58228"/>
        <dbReference type="EC" id="2.1.3.2"/>
    </reaction>
</comment>
<dbReference type="GO" id="GO:0006520">
    <property type="term" value="P:amino acid metabolic process"/>
    <property type="evidence" value="ECO:0007669"/>
    <property type="project" value="InterPro"/>
</dbReference>
<dbReference type="Proteomes" id="UP000178417">
    <property type="component" value="Unassembled WGS sequence"/>
</dbReference>
<evidence type="ECO:0000259" key="8">
    <source>
        <dbReference type="Pfam" id="PF00185"/>
    </source>
</evidence>
<feature type="binding site" evidence="7">
    <location>
        <position position="269"/>
    </location>
    <ligand>
        <name>carbamoyl phosphate</name>
        <dbReference type="ChEBI" id="CHEBI:58228"/>
    </ligand>
</feature>
<evidence type="ECO:0000313" key="10">
    <source>
        <dbReference type="EMBL" id="OGC24458.1"/>
    </source>
</evidence>
<evidence type="ECO:0000256" key="2">
    <source>
        <dbReference type="ARBA" id="ARBA00008896"/>
    </source>
</evidence>
<comment type="subunit">
    <text evidence="7">Heterododecamer (2C3:3R2) of six catalytic PyrB chains organized as two trimers (C3), and six regulatory PyrI chains organized as three dimers (R2).</text>
</comment>
<dbReference type="EMBL" id="MEUB01000009">
    <property type="protein sequence ID" value="OGC24458.1"/>
    <property type="molecule type" value="Genomic_DNA"/>
</dbReference>
<dbReference type="GO" id="GO:0016597">
    <property type="term" value="F:amino acid binding"/>
    <property type="evidence" value="ECO:0007669"/>
    <property type="project" value="InterPro"/>
</dbReference>
<comment type="function">
    <text evidence="5 7">Catalyzes the condensation of carbamoyl phosphate and aspartate to form carbamoyl aspartate and inorganic phosphate, the committed step in the de novo pyrimidine nucleotide biosynthesis pathway.</text>
</comment>
<comment type="similarity">
    <text evidence="2 7">Belongs to the aspartate/ornithine carbamoyltransferase superfamily. ATCase family.</text>
</comment>
<dbReference type="NCBIfam" id="TIGR00670">
    <property type="entry name" value="asp_carb_tr"/>
    <property type="match status" value="1"/>
</dbReference>
<keyword evidence="3 7" id="KW-0808">Transferase</keyword>